<feature type="transmembrane region" description="Helical" evidence="1">
    <location>
        <begin position="20"/>
        <end position="42"/>
    </location>
</feature>
<sequence length="192" mass="20746">MLQLDNDLFLLLNAGPTPSATVTWLALFATKFLMLLIPIYLTGLWVSGGRRNRLTAVALCVALGIAIVMSYMIGLVAFRPRPFMVGLGNALVEHRPNSSFPSNHGLAFAVCAAVLFMLRRKGAAWAAAAVGIIVGWSRIYIGVHYPLDMVGSIVVGTIAAMASLWIMDRYGTPLLMLAERAQNLVLARFAKA</sequence>
<dbReference type="OrthoDB" id="9801622at2"/>
<evidence type="ECO:0000313" key="4">
    <source>
        <dbReference type="Proteomes" id="UP000240653"/>
    </source>
</evidence>
<dbReference type="GO" id="GO:0005886">
    <property type="term" value="C:plasma membrane"/>
    <property type="evidence" value="ECO:0007669"/>
    <property type="project" value="InterPro"/>
</dbReference>
<proteinExistence type="predicted"/>
<feature type="transmembrane region" description="Helical" evidence="1">
    <location>
        <begin position="54"/>
        <end position="78"/>
    </location>
</feature>
<feature type="transmembrane region" description="Helical" evidence="1">
    <location>
        <begin position="98"/>
        <end position="118"/>
    </location>
</feature>
<gene>
    <name evidence="3" type="ORF">C7I85_27635</name>
</gene>
<dbReference type="Pfam" id="PF01569">
    <property type="entry name" value="PAP2"/>
    <property type="match status" value="1"/>
</dbReference>
<keyword evidence="1" id="KW-0812">Transmembrane</keyword>
<dbReference type="PANTHER" id="PTHR14969:SF13">
    <property type="entry name" value="AT30094P"/>
    <property type="match status" value="1"/>
</dbReference>
<dbReference type="InterPro" id="IPR036938">
    <property type="entry name" value="PAP2/HPO_sf"/>
</dbReference>
<dbReference type="CDD" id="cd03385">
    <property type="entry name" value="PAP2_BcrC_like"/>
    <property type="match status" value="1"/>
</dbReference>
<feature type="transmembrane region" description="Helical" evidence="1">
    <location>
        <begin position="125"/>
        <end position="143"/>
    </location>
</feature>
<dbReference type="AlphaFoldDB" id="A0A2P7RVN4"/>
<organism evidence="3 4">
    <name type="scientific">Pseudaminobacter soli</name>
    <name type="common">ex Li et al. 2025</name>
    <dbReference type="NCBI Taxonomy" id="1295366"/>
    <lineage>
        <taxon>Bacteria</taxon>
        <taxon>Pseudomonadati</taxon>
        <taxon>Pseudomonadota</taxon>
        <taxon>Alphaproteobacteria</taxon>
        <taxon>Hyphomicrobiales</taxon>
        <taxon>Phyllobacteriaceae</taxon>
        <taxon>Pseudaminobacter</taxon>
    </lineage>
</organism>
<dbReference type="RefSeq" id="WP_106727213.1">
    <property type="nucleotide sequence ID" value="NZ_PXYL01000027.1"/>
</dbReference>
<keyword evidence="1" id="KW-1133">Transmembrane helix</keyword>
<evidence type="ECO:0000259" key="2">
    <source>
        <dbReference type="SMART" id="SM00014"/>
    </source>
</evidence>
<dbReference type="EMBL" id="PXYL01000027">
    <property type="protein sequence ID" value="PSJ54261.1"/>
    <property type="molecule type" value="Genomic_DNA"/>
</dbReference>
<dbReference type="GO" id="GO:0050380">
    <property type="term" value="F:undecaprenyl-diphosphatase activity"/>
    <property type="evidence" value="ECO:0007669"/>
    <property type="project" value="InterPro"/>
</dbReference>
<dbReference type="Gene3D" id="1.20.144.10">
    <property type="entry name" value="Phosphatidic acid phosphatase type 2/haloperoxidase"/>
    <property type="match status" value="1"/>
</dbReference>
<dbReference type="SUPFAM" id="SSF48317">
    <property type="entry name" value="Acid phosphatase/Vanadium-dependent haloperoxidase"/>
    <property type="match status" value="1"/>
</dbReference>
<keyword evidence="1" id="KW-0472">Membrane</keyword>
<evidence type="ECO:0000256" key="1">
    <source>
        <dbReference type="SAM" id="Phobius"/>
    </source>
</evidence>
<dbReference type="Proteomes" id="UP000240653">
    <property type="component" value="Unassembled WGS sequence"/>
</dbReference>
<keyword evidence="4" id="KW-1185">Reference proteome</keyword>
<feature type="domain" description="Phosphatidic acid phosphatase type 2/haloperoxidase" evidence="2">
    <location>
        <begin position="57"/>
        <end position="164"/>
    </location>
</feature>
<dbReference type="InterPro" id="IPR033879">
    <property type="entry name" value="UPP_Pase"/>
</dbReference>
<dbReference type="InterPro" id="IPR000326">
    <property type="entry name" value="PAP2/HPO"/>
</dbReference>
<name>A0A2P7RVN4_9HYPH</name>
<protein>
    <submittedName>
        <fullName evidence="3">Undecaprenyl-diphosphatase</fullName>
    </submittedName>
</protein>
<feature type="transmembrane region" description="Helical" evidence="1">
    <location>
        <begin position="149"/>
        <end position="167"/>
    </location>
</feature>
<reference evidence="3 4" key="1">
    <citation type="submission" date="2018-03" db="EMBL/GenBank/DDBJ databases">
        <title>The draft genome of Mesorhizobium soli JCM 19897.</title>
        <authorList>
            <person name="Li L."/>
            <person name="Liu L."/>
            <person name="Liang L."/>
            <person name="Wang T."/>
            <person name="Zhang X."/>
        </authorList>
    </citation>
    <scope>NUCLEOTIDE SEQUENCE [LARGE SCALE GENOMIC DNA]</scope>
    <source>
        <strain evidence="3 4">JCM 19897</strain>
    </source>
</reference>
<dbReference type="SMART" id="SM00014">
    <property type="entry name" value="acidPPc"/>
    <property type="match status" value="1"/>
</dbReference>
<dbReference type="PANTHER" id="PTHR14969">
    <property type="entry name" value="SPHINGOSINE-1-PHOSPHATE PHOSPHOHYDROLASE"/>
    <property type="match status" value="1"/>
</dbReference>
<accession>A0A2P7RVN4</accession>
<evidence type="ECO:0000313" key="3">
    <source>
        <dbReference type="EMBL" id="PSJ54261.1"/>
    </source>
</evidence>
<comment type="caution">
    <text evidence="3">The sequence shown here is derived from an EMBL/GenBank/DDBJ whole genome shotgun (WGS) entry which is preliminary data.</text>
</comment>